<protein>
    <submittedName>
        <fullName evidence="1">Uncharacterized protein</fullName>
    </submittedName>
</protein>
<dbReference type="EMBL" id="BK015482">
    <property type="protein sequence ID" value="DAE09058.1"/>
    <property type="molecule type" value="Genomic_DNA"/>
</dbReference>
<name>A0A8S5PQD5_9CAUD</name>
<reference evidence="1" key="1">
    <citation type="journal article" date="2021" name="Proc. Natl. Acad. Sci. U.S.A.">
        <title>A Catalog of Tens of Thousands of Viruses from Human Metagenomes Reveals Hidden Associations with Chronic Diseases.</title>
        <authorList>
            <person name="Tisza M.J."/>
            <person name="Buck C.B."/>
        </authorList>
    </citation>
    <scope>NUCLEOTIDE SEQUENCE</scope>
    <source>
        <strain evidence="1">CtEg02</strain>
    </source>
</reference>
<proteinExistence type="predicted"/>
<organism evidence="1">
    <name type="scientific">Myoviridae sp. ctEg02</name>
    <dbReference type="NCBI Taxonomy" id="2825061"/>
    <lineage>
        <taxon>Viruses</taxon>
        <taxon>Duplodnaviria</taxon>
        <taxon>Heunggongvirae</taxon>
        <taxon>Uroviricota</taxon>
        <taxon>Caudoviricetes</taxon>
    </lineage>
</organism>
<sequence length="79" mass="8975">MAEPKFKWESVGVIHVCPFGALIGEDGKEFWAFPASSKKLIFPPMTLKEAKIKFERIARRKAKIMLKKAKEILEKLGDA</sequence>
<accession>A0A8S5PQD5</accession>
<evidence type="ECO:0000313" key="1">
    <source>
        <dbReference type="EMBL" id="DAE09058.1"/>
    </source>
</evidence>